<dbReference type="InterPro" id="IPR007111">
    <property type="entry name" value="NACHT_NTPase"/>
</dbReference>
<evidence type="ECO:0000259" key="2">
    <source>
        <dbReference type="PROSITE" id="PS50837"/>
    </source>
</evidence>
<keyword evidence="1" id="KW-0677">Repeat</keyword>
<reference evidence="3" key="1">
    <citation type="submission" date="2022-08" db="EMBL/GenBank/DDBJ databases">
        <authorList>
            <consortium name="DOE Joint Genome Institute"/>
            <person name="Min B."/>
            <person name="Riley R."/>
            <person name="Sierra-Patev S."/>
            <person name="Naranjo-Ortiz M."/>
            <person name="Looney B."/>
            <person name="Konkel Z."/>
            <person name="Slot J.C."/>
            <person name="Sakamoto Y."/>
            <person name="Steenwyk J.L."/>
            <person name="Rokas A."/>
            <person name="Carro J."/>
            <person name="Camarero S."/>
            <person name="Ferreira P."/>
            <person name="Molpeceres G."/>
            <person name="Ruiz-Duenas F.J."/>
            <person name="Serrano A."/>
            <person name="Henrissat B."/>
            <person name="Drula E."/>
            <person name="Hughes K.W."/>
            <person name="Mata J.L."/>
            <person name="Ishikawa N.K."/>
            <person name="Vargas-Isla R."/>
            <person name="Ushijima S."/>
            <person name="Smith C.A."/>
            <person name="Ahrendt S."/>
            <person name="Andreopoulos W."/>
            <person name="He G."/>
            <person name="Labutti K."/>
            <person name="Lipzen A."/>
            <person name="Ng V."/>
            <person name="Sandor L."/>
            <person name="Barry K."/>
            <person name="Martinez A.T."/>
            <person name="Xiao Y."/>
            <person name="Gibbons J.G."/>
            <person name="Terashima K."/>
            <person name="Hibbett D.S."/>
            <person name="Grigoriev I.V."/>
        </authorList>
    </citation>
    <scope>NUCLEOTIDE SEQUENCE</scope>
    <source>
        <strain evidence="3">TFB9207</strain>
    </source>
</reference>
<sequence>MEKQCYQSTEVNFGIFNNAQNTTVNGGDFSVAGRDVNMYKTYHYLSSNEEKKIQDWLAAPDCFTNYSTTLNKQVAGTGQWILKEPAYLQWKEIGGILWIQGQAGSGKTFLITGVIEHFRKASFPTFMIYHYFDICDNSEAKTTFQGLLLSFLLQLGAQDQNIHPALKNLHEASKSGLLHFQPTNTELVNTLIEITKDLVQKGYQIHIMIDALDECKEEEEVWNFCVKMTSLTSIGIMITSRYKS</sequence>
<evidence type="ECO:0000313" key="4">
    <source>
        <dbReference type="Proteomes" id="UP001163846"/>
    </source>
</evidence>
<dbReference type="InterPro" id="IPR056884">
    <property type="entry name" value="NPHP3-like_N"/>
</dbReference>
<gene>
    <name evidence="3" type="ORF">F5878DRAFT_263562</name>
</gene>
<name>A0AA38PIK2_9AGAR</name>
<dbReference type="Proteomes" id="UP001163846">
    <property type="component" value="Unassembled WGS sequence"/>
</dbReference>
<dbReference type="PANTHER" id="PTHR10039:SF16">
    <property type="entry name" value="GPI INOSITOL-DEACYLASE"/>
    <property type="match status" value="1"/>
</dbReference>
<evidence type="ECO:0000313" key="3">
    <source>
        <dbReference type="EMBL" id="KAJ3843579.1"/>
    </source>
</evidence>
<dbReference type="SUPFAM" id="SSF52540">
    <property type="entry name" value="P-loop containing nucleoside triphosphate hydrolases"/>
    <property type="match status" value="1"/>
</dbReference>
<comment type="caution">
    <text evidence="3">The sequence shown here is derived from an EMBL/GenBank/DDBJ whole genome shotgun (WGS) entry which is preliminary data.</text>
</comment>
<organism evidence="3 4">
    <name type="scientific">Lentinula raphanica</name>
    <dbReference type="NCBI Taxonomy" id="153919"/>
    <lineage>
        <taxon>Eukaryota</taxon>
        <taxon>Fungi</taxon>
        <taxon>Dikarya</taxon>
        <taxon>Basidiomycota</taxon>
        <taxon>Agaricomycotina</taxon>
        <taxon>Agaricomycetes</taxon>
        <taxon>Agaricomycetidae</taxon>
        <taxon>Agaricales</taxon>
        <taxon>Marasmiineae</taxon>
        <taxon>Omphalotaceae</taxon>
        <taxon>Lentinula</taxon>
    </lineage>
</organism>
<dbReference type="EMBL" id="MU805973">
    <property type="protein sequence ID" value="KAJ3843579.1"/>
    <property type="molecule type" value="Genomic_DNA"/>
</dbReference>
<evidence type="ECO:0000256" key="1">
    <source>
        <dbReference type="ARBA" id="ARBA00022737"/>
    </source>
</evidence>
<dbReference type="InterPro" id="IPR027417">
    <property type="entry name" value="P-loop_NTPase"/>
</dbReference>
<keyword evidence="4" id="KW-1185">Reference proteome</keyword>
<dbReference type="PROSITE" id="PS50837">
    <property type="entry name" value="NACHT"/>
    <property type="match status" value="1"/>
</dbReference>
<dbReference type="AlphaFoldDB" id="A0AA38PIK2"/>
<accession>A0AA38PIK2</accession>
<proteinExistence type="predicted"/>
<protein>
    <recommendedName>
        <fullName evidence="2">NACHT domain-containing protein</fullName>
    </recommendedName>
</protein>
<dbReference type="Gene3D" id="3.40.50.300">
    <property type="entry name" value="P-loop containing nucleotide triphosphate hydrolases"/>
    <property type="match status" value="1"/>
</dbReference>
<feature type="domain" description="NACHT" evidence="2">
    <location>
        <begin position="95"/>
        <end position="244"/>
    </location>
</feature>
<dbReference type="PANTHER" id="PTHR10039">
    <property type="entry name" value="AMELOGENIN"/>
    <property type="match status" value="1"/>
</dbReference>
<dbReference type="Pfam" id="PF24883">
    <property type="entry name" value="NPHP3_N"/>
    <property type="match status" value="1"/>
</dbReference>